<dbReference type="OrthoDB" id="414243at2759"/>
<dbReference type="STRING" id="1314776.A0A166AZG6"/>
<evidence type="ECO:0000313" key="3">
    <source>
        <dbReference type="Proteomes" id="UP000076798"/>
    </source>
</evidence>
<keyword evidence="3" id="KW-1185">Reference proteome</keyword>
<dbReference type="InterPro" id="IPR004045">
    <property type="entry name" value="Glutathione_S-Trfase_N"/>
</dbReference>
<protein>
    <recommendedName>
        <fullName evidence="1">GST N-terminal domain-containing protein</fullName>
    </recommendedName>
</protein>
<reference evidence="2 3" key="1">
    <citation type="journal article" date="2016" name="Mol. Biol. Evol.">
        <title>Comparative Genomics of Early-Diverging Mushroom-Forming Fungi Provides Insights into the Origins of Lignocellulose Decay Capabilities.</title>
        <authorList>
            <person name="Nagy L.G."/>
            <person name="Riley R."/>
            <person name="Tritt A."/>
            <person name="Adam C."/>
            <person name="Daum C."/>
            <person name="Floudas D."/>
            <person name="Sun H."/>
            <person name="Yadav J.S."/>
            <person name="Pangilinan J."/>
            <person name="Larsson K.H."/>
            <person name="Matsuura K."/>
            <person name="Barry K."/>
            <person name="Labutti K."/>
            <person name="Kuo R."/>
            <person name="Ohm R.A."/>
            <person name="Bhattacharya S.S."/>
            <person name="Shirouzu T."/>
            <person name="Yoshinaga Y."/>
            <person name="Martin F.M."/>
            <person name="Grigoriev I.V."/>
            <person name="Hibbett D.S."/>
        </authorList>
    </citation>
    <scope>NUCLEOTIDE SEQUENCE [LARGE SCALE GENOMIC DNA]</scope>
    <source>
        <strain evidence="2 3">HHB10207 ss-3</strain>
    </source>
</reference>
<accession>A0A166AZG6</accession>
<gene>
    <name evidence="2" type="ORF">SISSUDRAFT_1050789</name>
</gene>
<proteinExistence type="predicted"/>
<dbReference type="AlphaFoldDB" id="A0A166AZG6"/>
<dbReference type="SUPFAM" id="SSF52833">
    <property type="entry name" value="Thioredoxin-like"/>
    <property type="match status" value="1"/>
</dbReference>
<dbReference type="EMBL" id="KV428126">
    <property type="protein sequence ID" value="KZT35851.1"/>
    <property type="molecule type" value="Genomic_DNA"/>
</dbReference>
<name>A0A166AZG6_9AGAM</name>
<feature type="domain" description="GST N-terminal" evidence="1">
    <location>
        <begin position="1"/>
        <end position="91"/>
    </location>
</feature>
<evidence type="ECO:0000259" key="1">
    <source>
        <dbReference type="PROSITE" id="PS50404"/>
    </source>
</evidence>
<dbReference type="Gene3D" id="1.20.1050.10">
    <property type="match status" value="1"/>
</dbReference>
<evidence type="ECO:0000313" key="2">
    <source>
        <dbReference type="EMBL" id="KZT35851.1"/>
    </source>
</evidence>
<dbReference type="Gene3D" id="3.40.30.10">
    <property type="entry name" value="Glutaredoxin"/>
    <property type="match status" value="1"/>
</dbReference>
<organism evidence="2 3">
    <name type="scientific">Sistotremastrum suecicum HHB10207 ss-3</name>
    <dbReference type="NCBI Taxonomy" id="1314776"/>
    <lineage>
        <taxon>Eukaryota</taxon>
        <taxon>Fungi</taxon>
        <taxon>Dikarya</taxon>
        <taxon>Basidiomycota</taxon>
        <taxon>Agaricomycotina</taxon>
        <taxon>Agaricomycetes</taxon>
        <taxon>Sistotremastrales</taxon>
        <taxon>Sistotremastraceae</taxon>
        <taxon>Sistotremastrum</taxon>
    </lineage>
</organism>
<dbReference type="InterPro" id="IPR036249">
    <property type="entry name" value="Thioredoxin-like_sf"/>
</dbReference>
<dbReference type="PROSITE" id="PS50404">
    <property type="entry name" value="GST_NTER"/>
    <property type="match status" value="1"/>
</dbReference>
<sequence length="265" mass="29442">MKLICDPVRGRSEPLLLLLLDSGYDFSQKILTPEDKLGDKLGDESDDNAEYLGPFGCLPVFEVEMGEGRKWVISEWGAIADYLGNGLGIRGIRVETPFAQARLDMIREASARFLDRLFHLTYQEDWLSPESLCKTREELVFPFLASLDRQIGTSFYPPLVYTAPQGMRGTTLTAAACFSAYAVSLIVELWPHSFGSGREGGLVRAGFTNCERIRDLVYSDPARKKICQWASSSARPGDWTLSPYATQADICHAAARDTGERQGTQ</sequence>
<dbReference type="Proteomes" id="UP000076798">
    <property type="component" value="Unassembled WGS sequence"/>
</dbReference>